<proteinExistence type="predicted"/>
<evidence type="ECO:0000313" key="2">
    <source>
        <dbReference type="Proteomes" id="UP001152607"/>
    </source>
</evidence>
<comment type="caution">
    <text evidence="1">The sequence shown here is derived from an EMBL/GenBank/DDBJ whole genome shotgun (WGS) entry which is preliminary data.</text>
</comment>
<organism evidence="1 2">
    <name type="scientific">Periconia digitata</name>
    <dbReference type="NCBI Taxonomy" id="1303443"/>
    <lineage>
        <taxon>Eukaryota</taxon>
        <taxon>Fungi</taxon>
        <taxon>Dikarya</taxon>
        <taxon>Ascomycota</taxon>
        <taxon>Pezizomycotina</taxon>
        <taxon>Dothideomycetes</taxon>
        <taxon>Pleosporomycetidae</taxon>
        <taxon>Pleosporales</taxon>
        <taxon>Massarineae</taxon>
        <taxon>Periconiaceae</taxon>
        <taxon>Periconia</taxon>
    </lineage>
</organism>
<gene>
    <name evidence="1" type="ORF">PDIGIT_LOCUS6615</name>
</gene>
<reference evidence="1" key="1">
    <citation type="submission" date="2023-01" db="EMBL/GenBank/DDBJ databases">
        <authorList>
            <person name="Van Ghelder C."/>
            <person name="Rancurel C."/>
        </authorList>
    </citation>
    <scope>NUCLEOTIDE SEQUENCE</scope>
    <source>
        <strain evidence="1">CNCM I-4278</strain>
    </source>
</reference>
<protein>
    <submittedName>
        <fullName evidence="1">Uncharacterized protein</fullName>
    </submittedName>
</protein>
<keyword evidence="2" id="KW-1185">Reference proteome</keyword>
<dbReference type="AlphaFoldDB" id="A0A9W4UCU0"/>
<evidence type="ECO:0000313" key="1">
    <source>
        <dbReference type="EMBL" id="CAI6333570.1"/>
    </source>
</evidence>
<accession>A0A9W4UCU0</accession>
<dbReference type="Proteomes" id="UP001152607">
    <property type="component" value="Unassembled WGS sequence"/>
</dbReference>
<sequence>MNVNGCGEAVIDMFMAYLTLPFCGSFTDDVFFPSFHGANHMTMRCTQGPAHEHLRGRVIVNQMLYCRPSTKPRLEFIPFQTVVTATPLGCDLMMQSLR</sequence>
<dbReference type="EMBL" id="CAOQHR010000004">
    <property type="protein sequence ID" value="CAI6333570.1"/>
    <property type="molecule type" value="Genomic_DNA"/>
</dbReference>
<name>A0A9W4UCU0_9PLEO</name>